<name>K0R7V9_THAOC</name>
<gene>
    <name evidence="2" type="ORF">THAOC_31552</name>
</gene>
<dbReference type="EMBL" id="AGNL01044657">
    <property type="protein sequence ID" value="EJK49563.1"/>
    <property type="molecule type" value="Genomic_DNA"/>
</dbReference>
<protein>
    <submittedName>
        <fullName evidence="2">Uncharacterized protein</fullName>
    </submittedName>
</protein>
<comment type="caution">
    <text evidence="2">The sequence shown here is derived from an EMBL/GenBank/DDBJ whole genome shotgun (WGS) entry which is preliminary data.</text>
</comment>
<sequence>MILGVVRVERPGHLDDEPPVPVDGRVREVPALAVVCDRRGELVDHVRVGQDARGRLVDRHVRAAHAPRLAEAEADPPLRSDGHGEGRRAVPVPAFVFVDRPEDRRAVASVVGSRGGEEAVAGVAAGRLREPRRVGGLLLGAEGGEVRAPAVAEGEGRQEEGEDELFATDHHYHGAGVRLICVCWPWIYVGQSVCVGVGMSEQKSKPARVHARCREGP</sequence>
<evidence type="ECO:0000256" key="1">
    <source>
        <dbReference type="SAM" id="MobiDB-lite"/>
    </source>
</evidence>
<feature type="compositionally biased region" description="Basic and acidic residues" evidence="1">
    <location>
        <begin position="68"/>
        <end position="86"/>
    </location>
</feature>
<accession>K0R7V9</accession>
<organism evidence="2 3">
    <name type="scientific">Thalassiosira oceanica</name>
    <name type="common">Marine diatom</name>
    <dbReference type="NCBI Taxonomy" id="159749"/>
    <lineage>
        <taxon>Eukaryota</taxon>
        <taxon>Sar</taxon>
        <taxon>Stramenopiles</taxon>
        <taxon>Ochrophyta</taxon>
        <taxon>Bacillariophyta</taxon>
        <taxon>Coscinodiscophyceae</taxon>
        <taxon>Thalassiosirophycidae</taxon>
        <taxon>Thalassiosirales</taxon>
        <taxon>Thalassiosiraceae</taxon>
        <taxon>Thalassiosira</taxon>
    </lineage>
</organism>
<dbReference type="Proteomes" id="UP000266841">
    <property type="component" value="Unassembled WGS sequence"/>
</dbReference>
<proteinExistence type="predicted"/>
<dbReference type="AlphaFoldDB" id="K0R7V9"/>
<reference evidence="2 3" key="1">
    <citation type="journal article" date="2012" name="Genome Biol.">
        <title>Genome and low-iron response of an oceanic diatom adapted to chronic iron limitation.</title>
        <authorList>
            <person name="Lommer M."/>
            <person name="Specht M."/>
            <person name="Roy A.S."/>
            <person name="Kraemer L."/>
            <person name="Andreson R."/>
            <person name="Gutowska M.A."/>
            <person name="Wolf J."/>
            <person name="Bergner S.V."/>
            <person name="Schilhabel M.B."/>
            <person name="Klostermeier U.C."/>
            <person name="Beiko R.G."/>
            <person name="Rosenstiel P."/>
            <person name="Hippler M."/>
            <person name="Laroche J."/>
        </authorList>
    </citation>
    <scope>NUCLEOTIDE SEQUENCE [LARGE SCALE GENOMIC DNA]</scope>
    <source>
        <strain evidence="2 3">CCMP1005</strain>
    </source>
</reference>
<keyword evidence="3" id="KW-1185">Reference proteome</keyword>
<evidence type="ECO:0000313" key="2">
    <source>
        <dbReference type="EMBL" id="EJK49563.1"/>
    </source>
</evidence>
<feature type="region of interest" description="Disordered" evidence="1">
    <location>
        <begin position="67"/>
        <end position="86"/>
    </location>
</feature>
<evidence type="ECO:0000313" key="3">
    <source>
        <dbReference type="Proteomes" id="UP000266841"/>
    </source>
</evidence>